<dbReference type="PRINTS" id="PR00385">
    <property type="entry name" value="P450"/>
</dbReference>
<keyword evidence="2 6" id="KW-0479">Metal-binding</keyword>
<evidence type="ECO:0000256" key="1">
    <source>
        <dbReference type="ARBA" id="ARBA00022617"/>
    </source>
</evidence>
<dbReference type="InterPro" id="IPR050651">
    <property type="entry name" value="Plant_Cytochrome_P450_Monoox"/>
</dbReference>
<sequence>MDSLPITLATTLLVVLVFLIHIISTKRGNSEKSKKTPQAKGAWPIIGHLHLLGGPQLPHKVLGDMADKHGPIFTIKLGVHRALVVSNGEMAKDCFTTNDKVFASRPKTKASRLVAYNYAMFGLAPYGDYWRKMRKIITLEVLSQRQVEMLGHIRVSELKASINYIYEAWVNNSERGTNSDMVNVEMSHWFGTLILNIVVRIISGKRFSPKDEEGIHFQMVVREYFNLLGAFVVSDFMPYLKFLDVGGYDKSMKKTGRDLDNIFEGWLKEHIIEKGSQEHEGNQVFIDVLMNIIQGASEGEFPDFDNDTIIKSTCQQFLTAGIDTTSVTLTWALSLLLNNTFAIKIAQDELDEHVGRDRLVEESDIKNLAYLDAIIKETFRLYPAGPLSVPHESMEDCIVGGYNVPKGTRLVLNIWKLHRDPNVWSDPDKFQPERFLTSHKDIDVKGNHFELLPFGSGRRMCPAAFFSLQALGLTLASLLQHFDLKTPSNELVDMTETSGMTNNKATPLEQLVLDEEALRVLDEEALRETTTTTVDEYLTEKQQHQLLLDEEALRETLEE</sequence>
<keyword evidence="1 6" id="KW-0349">Heme</keyword>
<feature type="transmembrane region" description="Helical" evidence="7">
    <location>
        <begin position="6"/>
        <end position="25"/>
    </location>
</feature>
<evidence type="ECO:0000313" key="9">
    <source>
        <dbReference type="Proteomes" id="UP001151760"/>
    </source>
</evidence>
<comment type="similarity">
    <text evidence="6">Belongs to the cytochrome P450 family.</text>
</comment>
<dbReference type="PANTHER" id="PTHR47947">
    <property type="entry name" value="CYTOCHROME P450 82C3-RELATED"/>
    <property type="match status" value="1"/>
</dbReference>
<dbReference type="InterPro" id="IPR036396">
    <property type="entry name" value="Cyt_P450_sf"/>
</dbReference>
<keyword evidence="5 6" id="KW-0503">Monooxygenase</keyword>
<evidence type="ECO:0000256" key="7">
    <source>
        <dbReference type="SAM" id="Phobius"/>
    </source>
</evidence>
<keyword evidence="7" id="KW-0812">Transmembrane</keyword>
<keyword evidence="3 6" id="KW-0560">Oxidoreductase</keyword>
<keyword evidence="7" id="KW-0472">Membrane</keyword>
<keyword evidence="4 6" id="KW-0408">Iron</keyword>
<organism evidence="8 9">
    <name type="scientific">Tanacetum coccineum</name>
    <dbReference type="NCBI Taxonomy" id="301880"/>
    <lineage>
        <taxon>Eukaryota</taxon>
        <taxon>Viridiplantae</taxon>
        <taxon>Streptophyta</taxon>
        <taxon>Embryophyta</taxon>
        <taxon>Tracheophyta</taxon>
        <taxon>Spermatophyta</taxon>
        <taxon>Magnoliopsida</taxon>
        <taxon>eudicotyledons</taxon>
        <taxon>Gunneridae</taxon>
        <taxon>Pentapetalae</taxon>
        <taxon>asterids</taxon>
        <taxon>campanulids</taxon>
        <taxon>Asterales</taxon>
        <taxon>Asteraceae</taxon>
        <taxon>Asteroideae</taxon>
        <taxon>Anthemideae</taxon>
        <taxon>Anthemidinae</taxon>
        <taxon>Tanacetum</taxon>
    </lineage>
</organism>
<evidence type="ECO:0000256" key="2">
    <source>
        <dbReference type="ARBA" id="ARBA00022723"/>
    </source>
</evidence>
<dbReference type="PROSITE" id="PS00086">
    <property type="entry name" value="CYTOCHROME_P450"/>
    <property type="match status" value="1"/>
</dbReference>
<dbReference type="Proteomes" id="UP001151760">
    <property type="component" value="Unassembled WGS sequence"/>
</dbReference>
<keyword evidence="7" id="KW-1133">Transmembrane helix</keyword>
<evidence type="ECO:0000313" key="8">
    <source>
        <dbReference type="EMBL" id="GJS56575.1"/>
    </source>
</evidence>
<protein>
    <submittedName>
        <fullName evidence="8">Cytochrome P450 CYP82D47-like protein</fullName>
    </submittedName>
</protein>
<evidence type="ECO:0000256" key="6">
    <source>
        <dbReference type="RuleBase" id="RU000461"/>
    </source>
</evidence>
<reference evidence="8" key="2">
    <citation type="submission" date="2022-01" db="EMBL/GenBank/DDBJ databases">
        <authorList>
            <person name="Yamashiro T."/>
            <person name="Shiraishi A."/>
            <person name="Satake H."/>
            <person name="Nakayama K."/>
        </authorList>
    </citation>
    <scope>NUCLEOTIDE SEQUENCE</scope>
</reference>
<dbReference type="SUPFAM" id="SSF48264">
    <property type="entry name" value="Cytochrome P450"/>
    <property type="match status" value="1"/>
</dbReference>
<accession>A0ABQ4WUK9</accession>
<dbReference type="CDD" id="cd20654">
    <property type="entry name" value="CYP82"/>
    <property type="match status" value="1"/>
</dbReference>
<name>A0ABQ4WUK9_9ASTR</name>
<reference evidence="8" key="1">
    <citation type="journal article" date="2022" name="Int. J. Mol. Sci.">
        <title>Draft Genome of Tanacetum Coccineum: Genomic Comparison of Closely Related Tanacetum-Family Plants.</title>
        <authorList>
            <person name="Yamashiro T."/>
            <person name="Shiraishi A."/>
            <person name="Nakayama K."/>
            <person name="Satake H."/>
        </authorList>
    </citation>
    <scope>NUCLEOTIDE SEQUENCE</scope>
</reference>
<proteinExistence type="inferred from homology"/>
<dbReference type="PANTHER" id="PTHR47947:SF61">
    <property type="entry name" value="CYTOCHROME P450"/>
    <property type="match status" value="1"/>
</dbReference>
<dbReference type="Pfam" id="PF00067">
    <property type="entry name" value="p450"/>
    <property type="match status" value="1"/>
</dbReference>
<dbReference type="InterPro" id="IPR002401">
    <property type="entry name" value="Cyt_P450_E_grp-I"/>
</dbReference>
<dbReference type="EMBL" id="BQNB010008945">
    <property type="protein sequence ID" value="GJS56575.1"/>
    <property type="molecule type" value="Genomic_DNA"/>
</dbReference>
<comment type="caution">
    <text evidence="8">The sequence shown here is derived from an EMBL/GenBank/DDBJ whole genome shotgun (WGS) entry which is preliminary data.</text>
</comment>
<gene>
    <name evidence="8" type="ORF">Tco_0629937</name>
</gene>
<dbReference type="InterPro" id="IPR017972">
    <property type="entry name" value="Cyt_P450_CS"/>
</dbReference>
<evidence type="ECO:0000256" key="5">
    <source>
        <dbReference type="ARBA" id="ARBA00023033"/>
    </source>
</evidence>
<dbReference type="InterPro" id="IPR001128">
    <property type="entry name" value="Cyt_P450"/>
</dbReference>
<dbReference type="Gene3D" id="1.10.630.10">
    <property type="entry name" value="Cytochrome P450"/>
    <property type="match status" value="1"/>
</dbReference>
<evidence type="ECO:0000256" key="4">
    <source>
        <dbReference type="ARBA" id="ARBA00023004"/>
    </source>
</evidence>
<evidence type="ECO:0000256" key="3">
    <source>
        <dbReference type="ARBA" id="ARBA00023002"/>
    </source>
</evidence>
<keyword evidence="9" id="KW-1185">Reference proteome</keyword>
<dbReference type="PRINTS" id="PR00463">
    <property type="entry name" value="EP450I"/>
</dbReference>